<evidence type="ECO:0000313" key="2">
    <source>
        <dbReference type="EMBL" id="QRD03069.1"/>
    </source>
</evidence>
<dbReference type="EMBL" id="CP069036">
    <property type="protein sequence ID" value="QRD03069.1"/>
    <property type="molecule type" value="Genomic_DNA"/>
</dbReference>
<dbReference type="OrthoDB" id="194358at2759"/>
<feature type="transmembrane region" description="Helical" evidence="1">
    <location>
        <begin position="223"/>
        <end position="244"/>
    </location>
</feature>
<feature type="transmembrane region" description="Helical" evidence="1">
    <location>
        <begin position="55"/>
        <end position="76"/>
    </location>
</feature>
<keyword evidence="1" id="KW-0472">Membrane</keyword>
<dbReference type="Proteomes" id="UP000663193">
    <property type="component" value="Chromosome 14"/>
</dbReference>
<sequence>MATPTPQNNSRPDASPLGEGLSHNLLSDLAPLIALFGEQVTKQFLTMSIDWTDNILIALGPLGIMTILVSAIRVAGNKHLKALIGRARESIETAEVELVSSTSYGVCEMWNGVEIVRSFRIPKTSQFVVIRSDDMIRVLPTWQAYMENIIIERLGRFLEQDEDETWYIFKGAPNLSLNTPWSFVSTAGRWSWLCTGFFLQSVSLVLPLLVMRTINFQFRDYSYAYHVIGTMSLNIGLALCSHVIEGSTTEYDFIPNPAHNEELVVITVQEASNVGDQHFYPYVTVSVPDSPQIRTSRFNNKNYK</sequence>
<name>A0A7U2FF27_PHANO</name>
<feature type="transmembrane region" description="Helical" evidence="1">
    <location>
        <begin position="190"/>
        <end position="211"/>
    </location>
</feature>
<organism evidence="2 3">
    <name type="scientific">Phaeosphaeria nodorum (strain SN15 / ATCC MYA-4574 / FGSC 10173)</name>
    <name type="common">Glume blotch fungus</name>
    <name type="synonym">Parastagonospora nodorum</name>
    <dbReference type="NCBI Taxonomy" id="321614"/>
    <lineage>
        <taxon>Eukaryota</taxon>
        <taxon>Fungi</taxon>
        <taxon>Dikarya</taxon>
        <taxon>Ascomycota</taxon>
        <taxon>Pezizomycotina</taxon>
        <taxon>Dothideomycetes</taxon>
        <taxon>Pleosporomycetidae</taxon>
        <taxon>Pleosporales</taxon>
        <taxon>Pleosporineae</taxon>
        <taxon>Phaeosphaeriaceae</taxon>
        <taxon>Parastagonospora</taxon>
    </lineage>
</organism>
<dbReference type="VEuPathDB" id="FungiDB:JI435_441510"/>
<dbReference type="RefSeq" id="XP_001804353.1">
    <property type="nucleotide sequence ID" value="XM_001804301.1"/>
</dbReference>
<keyword evidence="1" id="KW-0812">Transmembrane</keyword>
<accession>A0A7U2FF27</accession>
<dbReference type="OMA" id="THEIRYK"/>
<evidence type="ECO:0000313" key="3">
    <source>
        <dbReference type="Proteomes" id="UP000663193"/>
    </source>
</evidence>
<keyword evidence="3" id="KW-1185">Reference proteome</keyword>
<protein>
    <submittedName>
        <fullName evidence="2">Uncharacterized protein</fullName>
    </submittedName>
</protein>
<keyword evidence="1" id="KW-1133">Transmembrane helix</keyword>
<gene>
    <name evidence="2" type="ORF">JI435_441510</name>
</gene>
<proteinExistence type="predicted"/>
<dbReference type="AlphaFoldDB" id="A0A7U2FF27"/>
<reference evidence="3" key="1">
    <citation type="journal article" date="2021" name="BMC Genomics">
        <title>Chromosome-level genome assembly and manually-curated proteome of model necrotroph Parastagonospora nodorum Sn15 reveals a genome-wide trove of candidate effector homologs, and redundancy of virulence-related functions within an accessory chromosome.</title>
        <authorList>
            <person name="Bertazzoni S."/>
            <person name="Jones D.A.B."/>
            <person name="Phan H.T."/>
            <person name="Tan K.-C."/>
            <person name="Hane J.K."/>
        </authorList>
    </citation>
    <scope>NUCLEOTIDE SEQUENCE [LARGE SCALE GENOMIC DNA]</scope>
    <source>
        <strain evidence="3">SN15 / ATCC MYA-4574 / FGSC 10173)</strain>
    </source>
</reference>
<evidence type="ECO:0000256" key="1">
    <source>
        <dbReference type="SAM" id="Phobius"/>
    </source>
</evidence>
<dbReference type="KEGG" id="pno:SNOG_14156"/>